<dbReference type="Proteomes" id="UP000241462">
    <property type="component" value="Unassembled WGS sequence"/>
</dbReference>
<dbReference type="AlphaFoldDB" id="A0A2T2ZZ53"/>
<organism evidence="1 2">
    <name type="scientific">Coniella lustricola</name>
    <dbReference type="NCBI Taxonomy" id="2025994"/>
    <lineage>
        <taxon>Eukaryota</taxon>
        <taxon>Fungi</taxon>
        <taxon>Dikarya</taxon>
        <taxon>Ascomycota</taxon>
        <taxon>Pezizomycotina</taxon>
        <taxon>Sordariomycetes</taxon>
        <taxon>Sordariomycetidae</taxon>
        <taxon>Diaporthales</taxon>
        <taxon>Schizoparmaceae</taxon>
        <taxon>Coniella</taxon>
    </lineage>
</organism>
<evidence type="ECO:0000313" key="1">
    <source>
        <dbReference type="EMBL" id="PSR79991.1"/>
    </source>
</evidence>
<dbReference type="InParanoid" id="A0A2T2ZZ53"/>
<protein>
    <submittedName>
        <fullName evidence="1">Uncharacterized protein</fullName>
    </submittedName>
</protein>
<reference evidence="1 2" key="1">
    <citation type="journal article" date="2018" name="Mycol. Prog.">
        <title>Coniella lustricola, a new species from submerged detritus.</title>
        <authorList>
            <person name="Raudabaugh D.B."/>
            <person name="Iturriaga T."/>
            <person name="Carver A."/>
            <person name="Mondo S."/>
            <person name="Pangilinan J."/>
            <person name="Lipzen A."/>
            <person name="He G."/>
            <person name="Amirebrahimi M."/>
            <person name="Grigoriev I.V."/>
            <person name="Miller A.N."/>
        </authorList>
    </citation>
    <scope>NUCLEOTIDE SEQUENCE [LARGE SCALE GENOMIC DNA]</scope>
    <source>
        <strain evidence="1 2">B22-T-1</strain>
    </source>
</reference>
<name>A0A2T2ZZ53_9PEZI</name>
<sequence length="109" mass="11793">MRSCWWYQKKLATQLVYMCFSLGDIAAAVVCDLYFTRPQTSPGTQLGGHALGRGQVARCTQPCISLRLGPSHAPVQLTKGRNDDSLAISAVDCLCCQPTLGCAAMDQVR</sequence>
<gene>
    <name evidence="1" type="ORF">BD289DRAFT_79026</name>
</gene>
<evidence type="ECO:0000313" key="2">
    <source>
        <dbReference type="Proteomes" id="UP000241462"/>
    </source>
</evidence>
<dbReference type="EMBL" id="KZ678548">
    <property type="protein sequence ID" value="PSR79991.1"/>
    <property type="molecule type" value="Genomic_DNA"/>
</dbReference>
<keyword evidence="2" id="KW-1185">Reference proteome</keyword>
<proteinExistence type="predicted"/>
<accession>A0A2T2ZZ53</accession>